<protein>
    <recommendedName>
        <fullName evidence="3">Glycosyltransferase subfamily 4-like N-terminal domain-containing protein</fullName>
    </recommendedName>
</protein>
<evidence type="ECO:0000259" key="3">
    <source>
        <dbReference type="Pfam" id="PF13579"/>
    </source>
</evidence>
<accession>A0A0K1JJC7</accession>
<evidence type="ECO:0000256" key="1">
    <source>
        <dbReference type="ARBA" id="ARBA00022676"/>
    </source>
</evidence>
<name>A0A0K1JJC7_9MICO</name>
<keyword evidence="1" id="KW-0328">Glycosyltransferase</keyword>
<dbReference type="PANTHER" id="PTHR12526">
    <property type="entry name" value="GLYCOSYLTRANSFERASE"/>
    <property type="match status" value="1"/>
</dbReference>
<evidence type="ECO:0000256" key="2">
    <source>
        <dbReference type="ARBA" id="ARBA00022679"/>
    </source>
</evidence>
<keyword evidence="2" id="KW-0808">Transferase</keyword>
<dbReference type="EMBL" id="CP011112">
    <property type="protein sequence ID" value="AKU16690.1"/>
    <property type="molecule type" value="Genomic_DNA"/>
</dbReference>
<evidence type="ECO:0000313" key="5">
    <source>
        <dbReference type="Proteomes" id="UP000066480"/>
    </source>
</evidence>
<sequence length="360" mass="37917">MTSRRVLLVVGLVAGGAGRHVHELCSGLLARGHRVTIACPPEVDDRYGFSRSGAQVVEVGIADRPHPVSDARTMRTLRSAVHEHDLVHAHGLRAGAMACLSTRLVPVIVTLHNAAPTGPSRVIFQALERVVSSRAASVLAVSTDLVERMSALGAANVRLAVVAAPSLPPTTRPTQDVRRELGDPGCLALVVGRLAPQKDLDLLLDALPLVDDRAALTVAVAGDGPLHDHLALRVQEESLSVLMLGHRSDVPDLLRAADLVVSSARWEGQPVWLQEALFAGRPIVATDVGGTRDVVGSAAVLVRPGDPVALAAAISTVSCDASYRESLGQQAISRSEDLPSRDQAVDAALMVYRDVLSNTP</sequence>
<dbReference type="OrthoDB" id="3268555at2"/>
<dbReference type="KEGG" id="lmoi:VV02_13815"/>
<dbReference type="STRING" id="571913.VV02_13815"/>
<dbReference type="Gene3D" id="3.40.50.2000">
    <property type="entry name" value="Glycogen Phosphorylase B"/>
    <property type="match status" value="2"/>
</dbReference>
<feature type="domain" description="Glycosyltransferase subfamily 4-like N-terminal" evidence="3">
    <location>
        <begin position="15"/>
        <end position="163"/>
    </location>
</feature>
<reference evidence="4 5" key="1">
    <citation type="submission" date="2015-03" db="EMBL/GenBank/DDBJ databases">
        <title>Luteipulveratus halotolerans sp. nov., a novel actinobacterium (Dermacoccaceae) from Sarawak, Malaysia.</title>
        <authorList>
            <person name="Juboi H."/>
            <person name="Basik A."/>
            <person name="Shamsul S.S."/>
            <person name="Arnold P."/>
            <person name="Schmitt E.K."/>
            <person name="Sanglier J.-J."/>
            <person name="Yeo T."/>
        </authorList>
    </citation>
    <scope>NUCLEOTIDE SEQUENCE [LARGE SCALE GENOMIC DNA]</scope>
    <source>
        <strain evidence="4 5">MN07-A0370</strain>
    </source>
</reference>
<dbReference type="PATRIC" id="fig|571913.6.peg.2807"/>
<gene>
    <name evidence="4" type="ORF">VV02_13815</name>
</gene>
<dbReference type="GO" id="GO:0016757">
    <property type="term" value="F:glycosyltransferase activity"/>
    <property type="evidence" value="ECO:0007669"/>
    <property type="project" value="UniProtKB-KW"/>
</dbReference>
<dbReference type="SUPFAM" id="SSF53756">
    <property type="entry name" value="UDP-Glycosyltransferase/glycogen phosphorylase"/>
    <property type="match status" value="1"/>
</dbReference>
<proteinExistence type="predicted"/>
<dbReference type="Pfam" id="PF13579">
    <property type="entry name" value="Glyco_trans_4_4"/>
    <property type="match status" value="1"/>
</dbReference>
<organism evidence="4 5">
    <name type="scientific">Luteipulveratus mongoliensis</name>
    <dbReference type="NCBI Taxonomy" id="571913"/>
    <lineage>
        <taxon>Bacteria</taxon>
        <taxon>Bacillati</taxon>
        <taxon>Actinomycetota</taxon>
        <taxon>Actinomycetes</taxon>
        <taxon>Micrococcales</taxon>
        <taxon>Dermacoccaceae</taxon>
        <taxon>Luteipulveratus</taxon>
    </lineage>
</organism>
<evidence type="ECO:0000313" key="4">
    <source>
        <dbReference type="EMBL" id="AKU16690.1"/>
    </source>
</evidence>
<dbReference type="InterPro" id="IPR028098">
    <property type="entry name" value="Glyco_trans_4-like_N"/>
</dbReference>
<dbReference type="Pfam" id="PF13692">
    <property type="entry name" value="Glyco_trans_1_4"/>
    <property type="match status" value="1"/>
</dbReference>
<dbReference type="Proteomes" id="UP000066480">
    <property type="component" value="Chromosome"/>
</dbReference>
<dbReference type="RefSeq" id="WP_052592285.1">
    <property type="nucleotide sequence ID" value="NZ_CP011112.1"/>
</dbReference>
<dbReference type="AlphaFoldDB" id="A0A0K1JJC7"/>
<keyword evidence="5" id="KW-1185">Reference proteome</keyword>
<dbReference type="PANTHER" id="PTHR12526:SF636">
    <property type="entry name" value="BLL3647 PROTEIN"/>
    <property type="match status" value="1"/>
</dbReference>